<evidence type="ECO:0000313" key="2">
    <source>
        <dbReference type="EMBL" id="GIQ79438.1"/>
    </source>
</evidence>
<feature type="region of interest" description="Disordered" evidence="1">
    <location>
        <begin position="1"/>
        <end position="104"/>
    </location>
</feature>
<feature type="compositionally biased region" description="Basic residues" evidence="1">
    <location>
        <begin position="69"/>
        <end position="80"/>
    </location>
</feature>
<accession>A0A9K3GE30</accession>
<evidence type="ECO:0000256" key="1">
    <source>
        <dbReference type="SAM" id="MobiDB-lite"/>
    </source>
</evidence>
<dbReference type="AlphaFoldDB" id="A0A9K3GE30"/>
<comment type="caution">
    <text evidence="2">The sequence shown here is derived from an EMBL/GenBank/DDBJ whole genome shotgun (WGS) entry which is preliminary data.</text>
</comment>
<feature type="region of interest" description="Disordered" evidence="1">
    <location>
        <begin position="191"/>
        <end position="215"/>
    </location>
</feature>
<protein>
    <submittedName>
        <fullName evidence="2">Uncharacterized protein</fullName>
    </submittedName>
</protein>
<dbReference type="Proteomes" id="UP000265618">
    <property type="component" value="Unassembled WGS sequence"/>
</dbReference>
<keyword evidence="3" id="KW-1185">Reference proteome</keyword>
<organism evidence="2 3">
    <name type="scientific">Kipferlia bialata</name>
    <dbReference type="NCBI Taxonomy" id="797122"/>
    <lineage>
        <taxon>Eukaryota</taxon>
        <taxon>Metamonada</taxon>
        <taxon>Carpediemonas-like organisms</taxon>
        <taxon>Kipferlia</taxon>
    </lineage>
</organism>
<feature type="compositionally biased region" description="Basic and acidic residues" evidence="1">
    <location>
        <begin position="199"/>
        <end position="209"/>
    </location>
</feature>
<sequence length="582" mass="64959">MDIFDLVSVASAPPVSAPPPKRPAVTEIQPTDMGVDASGASVGQTPSEGVTGALDMGGVEEAEPEQPRKVSRREKARIAKAKREQQQKDKEEKEAELPPANQSIIIGGTSRQADLDSDAPVDPLGTGIPAYMWNRRYDSQEALRVAVEETSGLQWVHEVYEEEEWIEYLTCDTCVFGSGQCHCTVDIAQDGPTGEEDADRERHTEREGGWHLVPPDSDEDESYHYECCQLMSHLPFRIQRFRLDVSNVDLDKGISYNCVNTFLSPTEVLCAHQSRDGDVFIVTLPQSTVLEWEPLDTGSVCHVKKVAPPGTDGEQASFQLLGGSLFGVWRKRCGNTRQCRYILYVFDKHRRAWVPVDEVTASDALNFPLQPRYLGSPPLWLLTHVYGFDVHLHVQEFCFKECLYQLFLRCNRFQCISADTLGVTDLPYPYELSLPEEGSFEIACTDTTVYMLHSEGIYSYTPDAEHPWLQESTSGWDGDWVVAVGQYLVSGIVESNVNYRRSIKVYDTVAGEWVDQDTWIRQGLLGDRDGVVYSTVTGPGSYVCGSGQGKTHTVQVKETDCGEAYLHVMMLDEAVCQGVVRE</sequence>
<gene>
    <name evidence="2" type="ORF">KIPB_000083</name>
</gene>
<evidence type="ECO:0000313" key="3">
    <source>
        <dbReference type="Proteomes" id="UP000265618"/>
    </source>
</evidence>
<feature type="compositionally biased region" description="Basic and acidic residues" evidence="1">
    <location>
        <begin position="81"/>
        <end position="96"/>
    </location>
</feature>
<reference evidence="2 3" key="1">
    <citation type="journal article" date="2018" name="PLoS ONE">
        <title>The draft genome of Kipferlia bialata reveals reductive genome evolution in fornicate parasites.</title>
        <authorList>
            <person name="Tanifuji G."/>
            <person name="Takabayashi S."/>
            <person name="Kume K."/>
            <person name="Takagi M."/>
            <person name="Nakayama T."/>
            <person name="Kamikawa R."/>
            <person name="Inagaki Y."/>
            <person name="Hashimoto T."/>
        </authorList>
    </citation>
    <scope>NUCLEOTIDE SEQUENCE [LARGE SCALE GENOMIC DNA]</scope>
    <source>
        <strain evidence="2">NY0173</strain>
    </source>
</reference>
<proteinExistence type="predicted"/>
<name>A0A9K3GE30_9EUKA</name>
<dbReference type="EMBL" id="BDIP01000007">
    <property type="protein sequence ID" value="GIQ79438.1"/>
    <property type="molecule type" value="Genomic_DNA"/>
</dbReference>